<dbReference type="NCBIfam" id="TIGR00785">
    <property type="entry name" value="dass"/>
    <property type="match status" value="1"/>
</dbReference>
<feature type="transmembrane region" description="Helical" evidence="6">
    <location>
        <begin position="276"/>
        <end position="294"/>
    </location>
</feature>
<proteinExistence type="predicted"/>
<dbReference type="HOGENOM" id="CLU_005170_0_0_6"/>
<dbReference type="AlphaFoldDB" id="I3CEW8"/>
<feature type="transmembrane region" description="Helical" evidence="6">
    <location>
        <begin position="74"/>
        <end position="93"/>
    </location>
</feature>
<evidence type="ECO:0000313" key="8">
    <source>
        <dbReference type="EMBL" id="EIJ42161.1"/>
    </source>
</evidence>
<keyword evidence="3 6" id="KW-0812">Transmembrane</keyword>
<dbReference type="eggNOG" id="COG0471">
    <property type="taxonomic scope" value="Bacteria"/>
</dbReference>
<sequence length="454" mass="49488">MRKLLGVFLALGLAILAYIVAIQFFTEEQARLFAVLTLLLTLWTNEALPLGVVSLFPIILFPMLGILDTNQTSANYSNSIIFLFIGGFLLAIATEKTELHKIIAYKVVKSFPATPRGLLASLTMTTALLSMILSNTTATLLLLPIAVFVTQNRLLQSRLALAIAFGSSIGGIATPIGTPPNLILLGFLESNHLPMISFVQWMVLTLPLVIFMLLGMIAILSIGLKKEENLTIEWAQQQRLTIAQWRLLGVLVATVALLLLNSPIQPYYNGLGLNEKGILLSAGLLTFLPVLGVLTWEDTKKLPFEVVFLFGAGFAIAEAFHQTGFSNQIAQFLTHIIAFPHSLIILSMALLTVFFTTTITSNTALSAMMLPLIYTFTTKTGLNSDLFLLITTVCASFAFILPISTPPNAIAFAGGYVTVKQMLGFGSLLTLLGVLIVFLVAEFYWGWMFAFLAD</sequence>
<dbReference type="GO" id="GO:0008514">
    <property type="term" value="F:organic anion transmembrane transporter activity"/>
    <property type="evidence" value="ECO:0007669"/>
    <property type="project" value="UniProtKB-ARBA"/>
</dbReference>
<feature type="transmembrane region" description="Helical" evidence="6">
    <location>
        <begin position="159"/>
        <end position="178"/>
    </location>
</feature>
<feature type="transmembrane region" description="Helical" evidence="6">
    <location>
        <begin position="245"/>
        <end position="264"/>
    </location>
</feature>
<accession>I3CEW8</accession>
<evidence type="ECO:0000313" key="9">
    <source>
        <dbReference type="Proteomes" id="UP000005744"/>
    </source>
</evidence>
<feature type="transmembrane region" description="Helical" evidence="6">
    <location>
        <begin position="306"/>
        <end position="323"/>
    </location>
</feature>
<feature type="transmembrane region" description="Helical" evidence="6">
    <location>
        <begin position="425"/>
        <end position="452"/>
    </location>
</feature>
<evidence type="ECO:0000256" key="6">
    <source>
        <dbReference type="SAM" id="Phobius"/>
    </source>
</evidence>
<dbReference type="GO" id="GO:0005886">
    <property type="term" value="C:plasma membrane"/>
    <property type="evidence" value="ECO:0007669"/>
    <property type="project" value="TreeGrafter"/>
</dbReference>
<dbReference type="InterPro" id="IPR004680">
    <property type="entry name" value="Cit_transptr-like_dom"/>
</dbReference>
<dbReference type="InterPro" id="IPR001898">
    <property type="entry name" value="SLC13A/DASS"/>
</dbReference>
<feature type="domain" description="Citrate transporter-like" evidence="7">
    <location>
        <begin position="41"/>
        <end position="382"/>
    </location>
</feature>
<dbReference type="Proteomes" id="UP000005744">
    <property type="component" value="Unassembled WGS sequence"/>
</dbReference>
<keyword evidence="5 6" id="KW-0472">Membrane</keyword>
<keyword evidence="9" id="KW-1185">Reference proteome</keyword>
<dbReference type="RefSeq" id="WP_002684848.1">
    <property type="nucleotide sequence ID" value="NZ_JH600070.1"/>
</dbReference>
<organism evidence="8 9">
    <name type="scientific">Beggiatoa alba B18LD</name>
    <dbReference type="NCBI Taxonomy" id="395493"/>
    <lineage>
        <taxon>Bacteria</taxon>
        <taxon>Pseudomonadati</taxon>
        <taxon>Pseudomonadota</taxon>
        <taxon>Gammaproteobacteria</taxon>
        <taxon>Thiotrichales</taxon>
        <taxon>Thiotrichaceae</taxon>
        <taxon>Beggiatoa</taxon>
    </lineage>
</organism>
<evidence type="ECO:0000256" key="5">
    <source>
        <dbReference type="ARBA" id="ARBA00023136"/>
    </source>
</evidence>
<dbReference type="PANTHER" id="PTHR10283">
    <property type="entry name" value="SOLUTE CARRIER FAMILY 13 MEMBER"/>
    <property type="match status" value="1"/>
</dbReference>
<evidence type="ECO:0000256" key="2">
    <source>
        <dbReference type="ARBA" id="ARBA00022448"/>
    </source>
</evidence>
<dbReference type="PANTHER" id="PTHR10283:SF82">
    <property type="entry name" value="SOLUTE CARRIER FAMILY 13 MEMBER 2"/>
    <property type="match status" value="1"/>
</dbReference>
<dbReference type="Pfam" id="PF03600">
    <property type="entry name" value="CitMHS"/>
    <property type="match status" value="1"/>
</dbReference>
<keyword evidence="2" id="KW-0813">Transport</keyword>
<keyword evidence="4 6" id="KW-1133">Transmembrane helix</keyword>
<dbReference type="EMBL" id="JH600070">
    <property type="protein sequence ID" value="EIJ42161.1"/>
    <property type="molecule type" value="Genomic_DNA"/>
</dbReference>
<name>I3CEW8_9GAMM</name>
<dbReference type="STRING" id="395493.BegalDRAFT_1264"/>
<dbReference type="GO" id="GO:1905039">
    <property type="term" value="P:carboxylic acid transmembrane transport"/>
    <property type="evidence" value="ECO:0007669"/>
    <property type="project" value="UniProtKB-ARBA"/>
</dbReference>
<gene>
    <name evidence="8" type="ORF">BegalDRAFT_1264</name>
</gene>
<evidence type="ECO:0000256" key="3">
    <source>
        <dbReference type="ARBA" id="ARBA00022692"/>
    </source>
</evidence>
<evidence type="ECO:0000256" key="1">
    <source>
        <dbReference type="ARBA" id="ARBA00004141"/>
    </source>
</evidence>
<feature type="transmembrane region" description="Helical" evidence="6">
    <location>
        <begin position="343"/>
        <end position="374"/>
    </location>
</feature>
<feature type="transmembrane region" description="Helical" evidence="6">
    <location>
        <begin position="118"/>
        <end position="147"/>
    </location>
</feature>
<evidence type="ECO:0000259" key="7">
    <source>
        <dbReference type="Pfam" id="PF03600"/>
    </source>
</evidence>
<evidence type="ECO:0000256" key="4">
    <source>
        <dbReference type="ARBA" id="ARBA00022989"/>
    </source>
</evidence>
<feature type="transmembrane region" description="Helical" evidence="6">
    <location>
        <begin position="386"/>
        <end position="405"/>
    </location>
</feature>
<feature type="transmembrane region" description="Helical" evidence="6">
    <location>
        <begin position="47"/>
        <end position="67"/>
    </location>
</feature>
<dbReference type="OrthoDB" id="9766267at2"/>
<feature type="transmembrane region" description="Helical" evidence="6">
    <location>
        <begin position="198"/>
        <end position="224"/>
    </location>
</feature>
<protein>
    <submittedName>
        <fullName evidence="8">Anion transporter</fullName>
    </submittedName>
</protein>
<comment type="subcellular location">
    <subcellularLocation>
        <location evidence="1">Membrane</location>
        <topology evidence="1">Multi-pass membrane protein</topology>
    </subcellularLocation>
</comment>
<reference evidence="8 9" key="1">
    <citation type="submission" date="2011-11" db="EMBL/GenBank/DDBJ databases">
        <title>Improved High-Quality Draft sequence of Beggiatoa alba B18lD.</title>
        <authorList>
            <consortium name="US DOE Joint Genome Institute"/>
            <person name="Lucas S."/>
            <person name="Han J."/>
            <person name="Lapidus A."/>
            <person name="Cheng J.-F."/>
            <person name="Goodwin L."/>
            <person name="Pitluck S."/>
            <person name="Peters L."/>
            <person name="Mikhailova N."/>
            <person name="Held B."/>
            <person name="Detter J.C."/>
            <person name="Han C."/>
            <person name="Tapia R."/>
            <person name="Land M."/>
            <person name="Hauser L."/>
            <person name="Kyrpides N."/>
            <person name="Ivanova N."/>
            <person name="Pagani I."/>
            <person name="Samuel K."/>
            <person name="Teske A."/>
            <person name="Mueller J."/>
            <person name="Woyke T."/>
        </authorList>
    </citation>
    <scope>NUCLEOTIDE SEQUENCE [LARGE SCALE GENOMIC DNA]</scope>
    <source>
        <strain evidence="8 9">B18LD</strain>
    </source>
</reference>